<sequence length="88" mass="9797">MRVPVINTCPIMYYIARVLHSLDIAASLMRSTGPSRPLHSNVVGKPKPQYGLYNREHAELPVKDMTKLSRYMGFGVSREGDDGGQTYG</sequence>
<dbReference type="AlphaFoldDB" id="A0A5B0NTH4"/>
<dbReference type="EMBL" id="VDEP01000382">
    <property type="protein sequence ID" value="KAA1091804.1"/>
    <property type="molecule type" value="Genomic_DNA"/>
</dbReference>
<proteinExistence type="predicted"/>
<accession>A0A5B0NTH4</accession>
<reference evidence="1 2" key="1">
    <citation type="submission" date="2019-05" db="EMBL/GenBank/DDBJ databases">
        <title>Emergence of the Ug99 lineage of the wheat stem rust pathogen through somatic hybridization.</title>
        <authorList>
            <person name="Li F."/>
            <person name="Upadhyaya N.M."/>
            <person name="Sperschneider J."/>
            <person name="Matny O."/>
            <person name="Nguyen-Phuc H."/>
            <person name="Mago R."/>
            <person name="Raley C."/>
            <person name="Miller M.E."/>
            <person name="Silverstein K.A.T."/>
            <person name="Henningsen E."/>
            <person name="Hirsch C.D."/>
            <person name="Visser B."/>
            <person name="Pretorius Z.A."/>
            <person name="Steffenson B.J."/>
            <person name="Schwessinger B."/>
            <person name="Dodds P.N."/>
            <person name="Figueroa M."/>
        </authorList>
    </citation>
    <scope>NUCLEOTIDE SEQUENCE [LARGE SCALE GENOMIC DNA]</scope>
    <source>
        <strain evidence="1 2">Ug99</strain>
    </source>
</reference>
<comment type="caution">
    <text evidence="1">The sequence shown here is derived from an EMBL/GenBank/DDBJ whole genome shotgun (WGS) entry which is preliminary data.</text>
</comment>
<name>A0A5B0NTH4_PUCGR</name>
<gene>
    <name evidence="1" type="ORF">PGTUg99_013471</name>
</gene>
<evidence type="ECO:0000313" key="2">
    <source>
        <dbReference type="Proteomes" id="UP000325313"/>
    </source>
</evidence>
<evidence type="ECO:0000313" key="1">
    <source>
        <dbReference type="EMBL" id="KAA1091804.1"/>
    </source>
</evidence>
<protein>
    <submittedName>
        <fullName evidence="1">Uncharacterized protein</fullName>
    </submittedName>
</protein>
<dbReference type="Proteomes" id="UP000325313">
    <property type="component" value="Unassembled WGS sequence"/>
</dbReference>
<organism evidence="1 2">
    <name type="scientific">Puccinia graminis f. sp. tritici</name>
    <dbReference type="NCBI Taxonomy" id="56615"/>
    <lineage>
        <taxon>Eukaryota</taxon>
        <taxon>Fungi</taxon>
        <taxon>Dikarya</taxon>
        <taxon>Basidiomycota</taxon>
        <taxon>Pucciniomycotina</taxon>
        <taxon>Pucciniomycetes</taxon>
        <taxon>Pucciniales</taxon>
        <taxon>Pucciniaceae</taxon>
        <taxon>Puccinia</taxon>
    </lineage>
</organism>